<dbReference type="eggNOG" id="ENOG5031UD9">
    <property type="taxonomic scope" value="Bacteria"/>
</dbReference>
<organism evidence="1 2">
    <name type="scientific">Pseudomonas mandelii PD30</name>
    <dbReference type="NCBI Taxonomy" id="1419583"/>
    <lineage>
        <taxon>Bacteria</taxon>
        <taxon>Pseudomonadati</taxon>
        <taxon>Pseudomonadota</taxon>
        <taxon>Gammaproteobacteria</taxon>
        <taxon>Pseudomonadales</taxon>
        <taxon>Pseudomonadaceae</taxon>
        <taxon>Pseudomonas</taxon>
    </lineage>
</organism>
<sequence length="180" mass="20898">MTSLDDREEWVRWWCSAWQWAHTDWKVQFAATSGLTPDDFEALMRSRHGDFLRSVGIVPSQPPEPCEHLMHWLALSPIQRERALSLARRICFAPLDLSPRTDDFDTLWCQRLAKALRPGLWLDPLVTDVRPLLGAWLGQACWLRLRLMWPPAEVAESFGDMPDNKLQTLWQAILWRVAAP</sequence>
<dbReference type="RefSeq" id="WP_033060867.1">
    <property type="nucleotide sequence ID" value="NZ_AZQQ01000100.1"/>
</dbReference>
<proteinExistence type="predicted"/>
<comment type="caution">
    <text evidence="1">The sequence shown here is derived from an EMBL/GenBank/DDBJ whole genome shotgun (WGS) entry which is preliminary data.</text>
</comment>
<protein>
    <submittedName>
        <fullName evidence="1">Type III secretion protein</fullName>
    </submittedName>
</protein>
<evidence type="ECO:0000313" key="1">
    <source>
        <dbReference type="EMBL" id="KDD66141.1"/>
    </source>
</evidence>
<name>A0A059KVZ5_9PSED</name>
<gene>
    <name evidence="1" type="ORF">V466_25505</name>
</gene>
<dbReference type="EMBL" id="AZQQ01000100">
    <property type="protein sequence ID" value="KDD66141.1"/>
    <property type="molecule type" value="Genomic_DNA"/>
</dbReference>
<evidence type="ECO:0000313" key="2">
    <source>
        <dbReference type="Proteomes" id="UP000026739"/>
    </source>
</evidence>
<accession>A0A059KVZ5</accession>
<reference evidence="1 2" key="1">
    <citation type="submission" date="2013-12" db="EMBL/GenBank/DDBJ databases">
        <authorList>
            <person name="Formusa P.A."/>
            <person name="Habash M."/>
            <person name="Lee H."/>
            <person name="Trevors J.T."/>
        </authorList>
    </citation>
    <scope>NUCLEOTIDE SEQUENCE [LARGE SCALE GENOMIC DNA]</scope>
    <source>
        <strain evidence="1 2">PD30</strain>
    </source>
</reference>
<dbReference type="AlphaFoldDB" id="A0A059KVZ5"/>
<dbReference type="Proteomes" id="UP000026739">
    <property type="component" value="Unassembled WGS sequence"/>
</dbReference>